<dbReference type="Proteomes" id="UP001500804">
    <property type="component" value="Unassembled WGS sequence"/>
</dbReference>
<name>A0ABP9NCJ8_9PSEU</name>
<evidence type="ECO:0000259" key="2">
    <source>
        <dbReference type="PROSITE" id="PS50006"/>
    </source>
</evidence>
<keyword evidence="1" id="KW-0597">Phosphoprotein</keyword>
<keyword evidence="4" id="KW-1185">Reference proteome</keyword>
<evidence type="ECO:0000313" key="4">
    <source>
        <dbReference type="Proteomes" id="UP001500804"/>
    </source>
</evidence>
<dbReference type="EMBL" id="BAABJO010000004">
    <property type="protein sequence ID" value="GAA5114600.1"/>
    <property type="molecule type" value="Genomic_DNA"/>
</dbReference>
<evidence type="ECO:0000313" key="3">
    <source>
        <dbReference type="EMBL" id="GAA5114600.1"/>
    </source>
</evidence>
<gene>
    <name evidence="3" type="ORF">GCM10023320_12080</name>
</gene>
<reference evidence="4" key="1">
    <citation type="journal article" date="2019" name="Int. J. Syst. Evol. Microbiol.">
        <title>The Global Catalogue of Microorganisms (GCM) 10K type strain sequencing project: providing services to taxonomists for standard genome sequencing and annotation.</title>
        <authorList>
            <consortium name="The Broad Institute Genomics Platform"/>
            <consortium name="The Broad Institute Genome Sequencing Center for Infectious Disease"/>
            <person name="Wu L."/>
            <person name="Ma J."/>
        </authorList>
    </citation>
    <scope>NUCLEOTIDE SEQUENCE [LARGE SCALE GENOMIC DNA]</scope>
    <source>
        <strain evidence="4">JCM 18302</strain>
    </source>
</reference>
<organism evidence="3 4">
    <name type="scientific">Pseudonocardia adelaidensis</name>
    <dbReference type="NCBI Taxonomy" id="648754"/>
    <lineage>
        <taxon>Bacteria</taxon>
        <taxon>Bacillati</taxon>
        <taxon>Actinomycetota</taxon>
        <taxon>Actinomycetes</taxon>
        <taxon>Pseudonocardiales</taxon>
        <taxon>Pseudonocardiaceae</taxon>
        <taxon>Pseudonocardia</taxon>
    </lineage>
</organism>
<dbReference type="InterPro" id="IPR008984">
    <property type="entry name" value="SMAD_FHA_dom_sf"/>
</dbReference>
<evidence type="ECO:0000256" key="1">
    <source>
        <dbReference type="ARBA" id="ARBA00022553"/>
    </source>
</evidence>
<dbReference type="RefSeq" id="WP_345603786.1">
    <property type="nucleotide sequence ID" value="NZ_BAABJO010000004.1"/>
</dbReference>
<protein>
    <recommendedName>
        <fullName evidence="2">FHA domain-containing protein</fullName>
    </recommendedName>
</protein>
<dbReference type="InterPro" id="IPR000253">
    <property type="entry name" value="FHA_dom"/>
</dbReference>
<accession>A0ABP9NCJ8</accession>
<feature type="domain" description="FHA" evidence="2">
    <location>
        <begin position="31"/>
        <end position="82"/>
    </location>
</feature>
<dbReference type="SUPFAM" id="SSF49879">
    <property type="entry name" value="SMAD/FHA domain"/>
    <property type="match status" value="1"/>
</dbReference>
<proteinExistence type="predicted"/>
<comment type="caution">
    <text evidence="3">The sequence shown here is derived from an EMBL/GenBank/DDBJ whole genome shotgun (WGS) entry which is preliminary data.</text>
</comment>
<dbReference type="PROSITE" id="PS50006">
    <property type="entry name" value="FHA_DOMAIN"/>
    <property type="match status" value="1"/>
</dbReference>
<sequence length="246" mass="27115">MHGVDPAVPGTLVAQSIGDSISVGPQEGRVVLFGRQADEVHVCVGGDDQWVSKKHGRLEHAQGHWTVRATGRRPIRLPTGELFAGADPVPLTDGYTPLFILGGGNRQHLLEVYVVGSDGQRPTARHDHETMSPPVWPLTDGERLALIVLGQRYLRHEPYPQPLSWSEAAAVLAQLDPHGGWRTKTVEHRVAKVRQRLHRHGVFGLVASELPQPIGNQLNDHLIRELIRSATLVPTDLQRLDEWADG</sequence>